<dbReference type="Pfam" id="PF17774">
    <property type="entry name" value="YlmH_RBD"/>
    <property type="match status" value="1"/>
</dbReference>
<dbReference type="PROSITE" id="PS50889">
    <property type="entry name" value="S4"/>
    <property type="match status" value="1"/>
</dbReference>
<protein>
    <submittedName>
        <fullName evidence="3">RNA-binding protein</fullName>
    </submittedName>
</protein>
<evidence type="ECO:0000313" key="4">
    <source>
        <dbReference type="Proteomes" id="UP000761167"/>
    </source>
</evidence>
<proteinExistence type="predicted"/>
<comment type="caution">
    <text evidence="3">The sequence shown here is derived from an EMBL/GenBank/DDBJ whole genome shotgun (WGS) entry which is preliminary data.</text>
</comment>
<name>A0A943SQ44_STRPA</name>
<keyword evidence="1" id="KW-0694">RNA-binding</keyword>
<dbReference type="InterPro" id="IPR040591">
    <property type="entry name" value="RqcP2_RBD"/>
</dbReference>
<dbReference type="Gene3D" id="3.10.290.10">
    <property type="entry name" value="RNA-binding S4 domain"/>
    <property type="match status" value="1"/>
</dbReference>
<dbReference type="Pfam" id="PF01479">
    <property type="entry name" value="S4"/>
    <property type="match status" value="1"/>
</dbReference>
<dbReference type="PANTHER" id="PTHR13633:SF3">
    <property type="entry name" value="MITOCHONDRIAL TRANSCRIPTION RESCUE FACTOR 1"/>
    <property type="match status" value="1"/>
</dbReference>
<dbReference type="Gene3D" id="3.30.70.330">
    <property type="match status" value="1"/>
</dbReference>
<sequence>MMGQKEIYQHFNREDHEFIDRCIELSERVVERYSVEVTGFLNPHQVTILRNVAASYQLQVFVSSDEQKMEYAKVIVAPDYYQLDPSDFDLALLEMVYASKFHHLTHSQVLGTIVHQLGVERKSFGDILTSDGKIQVFVERRFVHYFMDHIQKISRVPVKLREVPLSEQMIVEEESQQRDILVSSYRLDKVIAGTFKLSRSQASQLISSGLVKVNYATTSNVSYAVGLNDLVSVRRFGRLKIVSENGISKSGKYKITVEVLLSKK</sequence>
<evidence type="ECO:0000256" key="1">
    <source>
        <dbReference type="PROSITE-ProRule" id="PRU00182"/>
    </source>
</evidence>
<dbReference type="PANTHER" id="PTHR13633">
    <property type="entry name" value="MITOCHONDRIAL TRANSCRIPTION RESCUE FACTOR 1"/>
    <property type="match status" value="1"/>
</dbReference>
<dbReference type="GO" id="GO:0003723">
    <property type="term" value="F:RNA binding"/>
    <property type="evidence" value="ECO:0007669"/>
    <property type="project" value="UniProtKB-KW"/>
</dbReference>
<dbReference type="InterPro" id="IPR036986">
    <property type="entry name" value="S4_RNA-bd_sf"/>
</dbReference>
<dbReference type="SMART" id="SM00363">
    <property type="entry name" value="S4"/>
    <property type="match status" value="1"/>
</dbReference>
<accession>A0A943SQ44</accession>
<organism evidence="3 4">
    <name type="scientific">Streptococcus parasanguinis</name>
    <dbReference type="NCBI Taxonomy" id="1318"/>
    <lineage>
        <taxon>Bacteria</taxon>
        <taxon>Bacillati</taxon>
        <taxon>Bacillota</taxon>
        <taxon>Bacilli</taxon>
        <taxon>Lactobacillales</taxon>
        <taxon>Streptococcaceae</taxon>
        <taxon>Streptococcus</taxon>
    </lineage>
</organism>
<reference evidence="3" key="1">
    <citation type="submission" date="2021-02" db="EMBL/GenBank/DDBJ databases">
        <title>Infant gut strain persistence is associated with maternal origin, phylogeny, and functional potential including surface adhesion and iron acquisition.</title>
        <authorList>
            <person name="Lou Y.C."/>
        </authorList>
    </citation>
    <scope>NUCLEOTIDE SEQUENCE</scope>
    <source>
        <strain evidence="3">L3_060_000G1_dasL3_060_000G1_metabat.metabat.86_ sub</strain>
    </source>
</reference>
<feature type="domain" description="RNA-binding S4" evidence="2">
    <location>
        <begin position="185"/>
        <end position="247"/>
    </location>
</feature>
<gene>
    <name evidence="3" type="ORF">KH363_02125</name>
</gene>
<evidence type="ECO:0000259" key="2">
    <source>
        <dbReference type="SMART" id="SM00363"/>
    </source>
</evidence>
<dbReference type="InterPro" id="IPR012677">
    <property type="entry name" value="Nucleotide-bd_a/b_plait_sf"/>
</dbReference>
<dbReference type="CDD" id="cd00165">
    <property type="entry name" value="S4"/>
    <property type="match status" value="1"/>
</dbReference>
<dbReference type="EMBL" id="JAGZZN010000007">
    <property type="protein sequence ID" value="MBS6536323.1"/>
    <property type="molecule type" value="Genomic_DNA"/>
</dbReference>
<evidence type="ECO:0000313" key="3">
    <source>
        <dbReference type="EMBL" id="MBS6536323.1"/>
    </source>
</evidence>
<dbReference type="Pfam" id="PF21278">
    <property type="entry name" value="YlmH_1st"/>
    <property type="match status" value="1"/>
</dbReference>
<dbReference type="AlphaFoldDB" id="A0A943SQ44"/>
<dbReference type="InterPro" id="IPR048443">
    <property type="entry name" value="RqcP2_N"/>
</dbReference>
<dbReference type="Proteomes" id="UP000761167">
    <property type="component" value="Unassembled WGS sequence"/>
</dbReference>
<dbReference type="InterPro" id="IPR002942">
    <property type="entry name" value="S4_RNA-bd"/>
</dbReference>
<dbReference type="Gene3D" id="3.30.1370.160">
    <property type="match status" value="1"/>
</dbReference>
<dbReference type="SUPFAM" id="SSF55174">
    <property type="entry name" value="Alpha-L RNA-binding motif"/>
    <property type="match status" value="1"/>
</dbReference>